<evidence type="ECO:0000256" key="1">
    <source>
        <dbReference type="ARBA" id="ARBA00010062"/>
    </source>
</evidence>
<dbReference type="RefSeq" id="WP_113932393.1">
    <property type="nucleotide sequence ID" value="NZ_JACCEU010000002.1"/>
</dbReference>
<reference evidence="5 6" key="1">
    <citation type="submission" date="2018-06" db="EMBL/GenBank/DDBJ databases">
        <title>Genomic Encyclopedia of Type Strains, Phase IV (KMG-IV): sequencing the most valuable type-strain genomes for metagenomic binning, comparative biology and taxonomic classification.</title>
        <authorList>
            <person name="Goeker M."/>
        </authorList>
    </citation>
    <scope>NUCLEOTIDE SEQUENCE [LARGE SCALE GENOMIC DNA]</scope>
    <source>
        <strain evidence="5 6">DSM 25520</strain>
    </source>
</reference>
<dbReference type="InterPro" id="IPR028081">
    <property type="entry name" value="Leu-bd"/>
</dbReference>
<keyword evidence="6" id="KW-1185">Reference proteome</keyword>
<organism evidence="5 6">
    <name type="scientific">Eoetvoesiella caeni</name>
    <dbReference type="NCBI Taxonomy" id="645616"/>
    <lineage>
        <taxon>Bacteria</taxon>
        <taxon>Pseudomonadati</taxon>
        <taxon>Pseudomonadota</taxon>
        <taxon>Betaproteobacteria</taxon>
        <taxon>Burkholderiales</taxon>
        <taxon>Alcaligenaceae</taxon>
        <taxon>Eoetvoesiella</taxon>
    </lineage>
</organism>
<dbReference type="OrthoDB" id="8969297at2"/>
<dbReference type="AlphaFoldDB" id="A0A366HI08"/>
<dbReference type="Gene3D" id="3.40.50.2300">
    <property type="match status" value="2"/>
</dbReference>
<dbReference type="EMBL" id="QNRQ01000002">
    <property type="protein sequence ID" value="RBP42199.1"/>
    <property type="molecule type" value="Genomic_DNA"/>
</dbReference>
<proteinExistence type="inferred from homology"/>
<sequence length="384" mass="41171">MKIKAFIATSVVCAAVGLSVPSYADVVVGVTISLTGPGASLAIPTKNAIDIFPREIDGQAIKYVVLDDASDPAGAVRNFKKLVDEYKADVILGSSISPATMPLVNLAAETHVPLLSLAASSRIVEPQDEVRRWTFKALQNQQMMMGVTIDHMVASNIKSVGYIGFSDAYGESWRQELTTQLEPRGIALKAVEHYGSKDTSVTAQILKIMQAKPDAVFIAAAGTPGALPQRTLIERGYKGAVYQTYGIANEKFLQLAGKDADGALFSVGPMLVAEQLPASNPIRAVALDLTHKYEAKYGKGSASVFVANAWDTYLLLSSALKATLPKQKPGTEAFRSALRDSLEQTTDLVTSQGVMTMSPKDHVGYDKRAAVMVQVKDGGWKYVE</sequence>
<evidence type="ECO:0000313" key="5">
    <source>
        <dbReference type="EMBL" id="RBP42199.1"/>
    </source>
</evidence>
<dbReference type="InterPro" id="IPR028082">
    <property type="entry name" value="Peripla_BP_I"/>
</dbReference>
<protein>
    <submittedName>
        <fullName evidence="5">Branched-chain amino acid transport system substrate-binding protein</fullName>
    </submittedName>
</protein>
<dbReference type="CDD" id="cd06333">
    <property type="entry name" value="PBP1_ABC_RPA1789-like"/>
    <property type="match status" value="1"/>
</dbReference>
<feature type="chain" id="PRO_5017067704" evidence="3">
    <location>
        <begin position="25"/>
        <end position="384"/>
    </location>
</feature>
<gene>
    <name evidence="5" type="ORF">DFR37_102585</name>
</gene>
<feature type="domain" description="Leucine-binding protein" evidence="4">
    <location>
        <begin position="26"/>
        <end position="378"/>
    </location>
</feature>
<evidence type="ECO:0000313" key="6">
    <source>
        <dbReference type="Proteomes" id="UP000253628"/>
    </source>
</evidence>
<comment type="caution">
    <text evidence="5">The sequence shown here is derived from an EMBL/GenBank/DDBJ whole genome shotgun (WGS) entry which is preliminary data.</text>
</comment>
<dbReference type="Pfam" id="PF13458">
    <property type="entry name" value="Peripla_BP_6"/>
    <property type="match status" value="1"/>
</dbReference>
<dbReference type="InterPro" id="IPR051010">
    <property type="entry name" value="BCAA_transport"/>
</dbReference>
<dbReference type="PANTHER" id="PTHR30483">
    <property type="entry name" value="LEUCINE-SPECIFIC-BINDING PROTEIN"/>
    <property type="match status" value="1"/>
</dbReference>
<comment type="similarity">
    <text evidence="1">Belongs to the leucine-binding protein family.</text>
</comment>
<evidence type="ECO:0000256" key="2">
    <source>
        <dbReference type="ARBA" id="ARBA00022729"/>
    </source>
</evidence>
<evidence type="ECO:0000256" key="3">
    <source>
        <dbReference type="SAM" id="SignalP"/>
    </source>
</evidence>
<keyword evidence="2 3" id="KW-0732">Signal</keyword>
<name>A0A366HI08_9BURK</name>
<feature type="signal peptide" evidence="3">
    <location>
        <begin position="1"/>
        <end position="24"/>
    </location>
</feature>
<dbReference type="SUPFAM" id="SSF53822">
    <property type="entry name" value="Periplasmic binding protein-like I"/>
    <property type="match status" value="1"/>
</dbReference>
<dbReference type="Proteomes" id="UP000253628">
    <property type="component" value="Unassembled WGS sequence"/>
</dbReference>
<accession>A0A366HI08</accession>
<dbReference type="PANTHER" id="PTHR30483:SF38">
    <property type="entry name" value="BLR7848 PROTEIN"/>
    <property type="match status" value="1"/>
</dbReference>
<evidence type="ECO:0000259" key="4">
    <source>
        <dbReference type="Pfam" id="PF13458"/>
    </source>
</evidence>